<reference evidence="3 4" key="1">
    <citation type="journal article" date="2018" name="J. Biol. Chem.">
        <title>Discovery of the actinoplanic acid pathway in Streptomyces rapamycinicus reveals a genetically conserved synergism with rapamycin.</title>
        <authorList>
            <person name="Mrak P."/>
            <person name="Krastel P."/>
            <person name="Pivk Lukancic P."/>
            <person name="Tao J."/>
            <person name="Pistorius D."/>
            <person name="Moore C.M."/>
        </authorList>
    </citation>
    <scope>NUCLEOTIDE SEQUENCE [LARGE SCALE GENOMIC DNA]</scope>
    <source>
        <strain evidence="3 4">NRRL 5491</strain>
    </source>
</reference>
<protein>
    <submittedName>
        <fullName evidence="3">Creatininase</fullName>
    </submittedName>
</protein>
<accession>A0A3L8RPT4</accession>
<dbReference type="SUPFAM" id="SSF102215">
    <property type="entry name" value="Creatininase"/>
    <property type="match status" value="1"/>
</dbReference>
<evidence type="ECO:0000256" key="2">
    <source>
        <dbReference type="SAM" id="MobiDB-lite"/>
    </source>
</evidence>
<organism evidence="3 4">
    <name type="scientific">Streptomyces rapamycinicus (strain ATCC 29253 / DSM 41530 / NRRL 5491 / AYB-994)</name>
    <name type="common">Streptomyces hygroscopicus (strain ATCC 29253)</name>
    <dbReference type="NCBI Taxonomy" id="1343740"/>
    <lineage>
        <taxon>Bacteria</taxon>
        <taxon>Bacillati</taxon>
        <taxon>Actinomycetota</taxon>
        <taxon>Actinomycetes</taxon>
        <taxon>Kitasatosporales</taxon>
        <taxon>Streptomycetaceae</taxon>
        <taxon>Streptomyces</taxon>
        <taxon>Streptomyces violaceusniger group</taxon>
    </lineage>
</organism>
<dbReference type="InterPro" id="IPR003785">
    <property type="entry name" value="Creatininase/forma_Hydrolase"/>
</dbReference>
<comment type="similarity">
    <text evidence="1">Belongs to the creatininase superfamily.</text>
</comment>
<dbReference type="RefSeq" id="WP_338060213.1">
    <property type="nucleotide sequence ID" value="NC_022785.1"/>
</dbReference>
<dbReference type="InterPro" id="IPR024087">
    <property type="entry name" value="Creatininase-like_sf"/>
</dbReference>
<comment type="caution">
    <text evidence="3">The sequence shown here is derived from an EMBL/GenBank/DDBJ whole genome shotgun (WGS) entry which is preliminary data.</text>
</comment>
<dbReference type="AlphaFoldDB" id="A0A3L8RPT4"/>
<sequence length="101" mass="10314">MRAAQDAPVLLPVGPAERHGPHLPTGVDGFLSAEACRRAAGIMVAQDRPVPSLRPSGAGWRTIMSSSAVRSPSRALNAISGEISRELSAPIAVGHAVGRGG</sequence>
<feature type="region of interest" description="Disordered" evidence="2">
    <location>
        <begin position="1"/>
        <end position="25"/>
    </location>
</feature>
<proteinExistence type="inferred from homology"/>
<evidence type="ECO:0000313" key="3">
    <source>
        <dbReference type="EMBL" id="RLV81714.1"/>
    </source>
</evidence>
<dbReference type="Proteomes" id="UP000281594">
    <property type="component" value="Unassembled WGS sequence"/>
</dbReference>
<dbReference type="EMBL" id="QYCY01000001">
    <property type="protein sequence ID" value="RLV81714.1"/>
    <property type="molecule type" value="Genomic_DNA"/>
</dbReference>
<evidence type="ECO:0000256" key="1">
    <source>
        <dbReference type="ARBA" id="ARBA00024029"/>
    </source>
</evidence>
<gene>
    <name evidence="3" type="ORF">D3C57_125055</name>
</gene>
<dbReference type="Pfam" id="PF02633">
    <property type="entry name" value="Creatininase"/>
    <property type="match status" value="1"/>
</dbReference>
<name>A0A3L8RPT4_STRRN</name>
<dbReference type="Gene3D" id="3.40.50.10310">
    <property type="entry name" value="Creatininase"/>
    <property type="match status" value="1"/>
</dbReference>
<evidence type="ECO:0000313" key="4">
    <source>
        <dbReference type="Proteomes" id="UP000281594"/>
    </source>
</evidence>